<dbReference type="EMBL" id="FLTS01000001">
    <property type="protein sequence ID" value="SBV36478.1"/>
    <property type="molecule type" value="Genomic_DNA"/>
</dbReference>
<dbReference type="AlphaFoldDB" id="A0A1Y5Q2H8"/>
<evidence type="ECO:0000313" key="1">
    <source>
        <dbReference type="EMBL" id="SBV36478.1"/>
    </source>
</evidence>
<name>A0A1Y5Q2H8_9GAMM</name>
<accession>A0A1Y5Q2H8</accession>
<organism evidence="1">
    <name type="scientific">uncultured Stenotrophomonas sp</name>
    <dbReference type="NCBI Taxonomy" id="165438"/>
    <lineage>
        <taxon>Bacteria</taxon>
        <taxon>Pseudomonadati</taxon>
        <taxon>Pseudomonadota</taxon>
        <taxon>Gammaproteobacteria</taxon>
        <taxon>Lysobacterales</taxon>
        <taxon>Lysobacteraceae</taxon>
        <taxon>Stenotrophomonas</taxon>
        <taxon>environmental samples</taxon>
    </lineage>
</organism>
<gene>
    <name evidence="1" type="ORF">STPYR_11408</name>
</gene>
<reference evidence="1" key="1">
    <citation type="submission" date="2016-03" db="EMBL/GenBank/DDBJ databases">
        <authorList>
            <person name="Ploux O."/>
        </authorList>
    </citation>
    <scope>NUCLEOTIDE SEQUENCE</scope>
    <source>
        <strain evidence="1">UC10</strain>
    </source>
</reference>
<proteinExistence type="predicted"/>
<protein>
    <submittedName>
        <fullName evidence="1">Uncharacterized protein</fullName>
    </submittedName>
</protein>
<sequence>MVERNLAKVEVASSSLVSRSKFRKNPGSGVFSYQGDTLVAMIETVDGLVAEWLCSGLQIRVRRFDSDPGLHSKP</sequence>